<protein>
    <submittedName>
        <fullName evidence="8">EamA/RhaT family transporter</fullName>
    </submittedName>
</protein>
<comment type="similarity">
    <text evidence="2">Belongs to the EamA transporter family.</text>
</comment>
<keyword evidence="5 6" id="KW-0472">Membrane</keyword>
<sequence>MSYYIKKSILPFLFMFLYGSGFIFCEYGLHNSSPMAFLEVRFFIAFCILLLITIIFKMPIPKSKKEFLHIVIAGSLTVGTFSIGGFLSISYGISGATNALIISLQPIVVTVLAMKLLNEDINLRVWLGLIIGFVGVGFVVFSKLGTSFSSLGLFWSFISLLGLSFGSLYQKKYCSHMNLYSGGAIQTLSSTILVLPFLFFEDIHINLNGEFIIALLYMAIGVSIGALSLLYIMIKNGEVSKVSSIFYLVPVSAAIVSYFLLGDKIEFSEIIGIITIIIGIILINKRKGIK</sequence>
<evidence type="ECO:0000256" key="4">
    <source>
        <dbReference type="ARBA" id="ARBA00022989"/>
    </source>
</evidence>
<dbReference type="EMBL" id="CP053840">
    <property type="protein sequence ID" value="QKF66006.1"/>
    <property type="molecule type" value="Genomic_DNA"/>
</dbReference>
<dbReference type="PANTHER" id="PTHR32322">
    <property type="entry name" value="INNER MEMBRANE TRANSPORTER"/>
    <property type="match status" value="1"/>
</dbReference>
<evidence type="ECO:0000256" key="5">
    <source>
        <dbReference type="ARBA" id="ARBA00023136"/>
    </source>
</evidence>
<comment type="subcellular location">
    <subcellularLocation>
        <location evidence="1">Membrane</location>
        <topology evidence="1">Multi-pass membrane protein</topology>
    </subcellularLocation>
</comment>
<feature type="transmembrane region" description="Helical" evidence="6">
    <location>
        <begin position="35"/>
        <end position="56"/>
    </location>
</feature>
<dbReference type="RefSeq" id="WP_128359288.1">
    <property type="nucleotide sequence ID" value="NZ_CP053840.1"/>
</dbReference>
<evidence type="ECO:0000259" key="7">
    <source>
        <dbReference type="Pfam" id="PF00892"/>
    </source>
</evidence>
<feature type="domain" description="EamA" evidence="7">
    <location>
        <begin position="151"/>
        <end position="284"/>
    </location>
</feature>
<dbReference type="InterPro" id="IPR000620">
    <property type="entry name" value="EamA_dom"/>
</dbReference>
<evidence type="ECO:0000256" key="3">
    <source>
        <dbReference type="ARBA" id="ARBA00022692"/>
    </source>
</evidence>
<feature type="transmembrane region" description="Helical" evidence="6">
    <location>
        <begin position="179"/>
        <end position="199"/>
    </location>
</feature>
<organism evidence="8 9">
    <name type="scientific">Arcobacter venerupis</name>
    <dbReference type="NCBI Taxonomy" id="1054033"/>
    <lineage>
        <taxon>Bacteria</taxon>
        <taxon>Pseudomonadati</taxon>
        <taxon>Campylobacterota</taxon>
        <taxon>Epsilonproteobacteria</taxon>
        <taxon>Campylobacterales</taxon>
        <taxon>Arcobacteraceae</taxon>
        <taxon>Arcobacter</taxon>
    </lineage>
</organism>
<feature type="transmembrane region" description="Helical" evidence="6">
    <location>
        <begin position="12"/>
        <end position="29"/>
    </location>
</feature>
<gene>
    <name evidence="8" type="ORF">AVENP_0432</name>
</gene>
<reference evidence="8 9" key="1">
    <citation type="submission" date="2020-05" db="EMBL/GenBank/DDBJ databases">
        <title>Complete genome sequencing of Campylobacter and Arcobacter type strains.</title>
        <authorList>
            <person name="Miller W.G."/>
            <person name="Yee E."/>
        </authorList>
    </citation>
    <scope>NUCLEOTIDE SEQUENCE [LARGE SCALE GENOMIC DNA]</scope>
    <source>
        <strain evidence="8 9">LMG 26156</strain>
    </source>
</reference>
<evidence type="ECO:0000256" key="6">
    <source>
        <dbReference type="SAM" id="Phobius"/>
    </source>
</evidence>
<accession>A0AAE7B7H4</accession>
<dbReference type="Pfam" id="PF00892">
    <property type="entry name" value="EamA"/>
    <property type="match status" value="2"/>
</dbReference>
<dbReference type="Proteomes" id="UP000503482">
    <property type="component" value="Chromosome"/>
</dbReference>
<feature type="transmembrane region" description="Helical" evidence="6">
    <location>
        <begin position="267"/>
        <end position="284"/>
    </location>
</feature>
<dbReference type="AlphaFoldDB" id="A0AAE7B7H4"/>
<feature type="transmembrane region" description="Helical" evidence="6">
    <location>
        <begin position="99"/>
        <end position="118"/>
    </location>
</feature>
<feature type="domain" description="EamA" evidence="7">
    <location>
        <begin position="10"/>
        <end position="140"/>
    </location>
</feature>
<dbReference type="PANTHER" id="PTHR32322:SF2">
    <property type="entry name" value="EAMA DOMAIN-CONTAINING PROTEIN"/>
    <property type="match status" value="1"/>
</dbReference>
<dbReference type="InterPro" id="IPR037185">
    <property type="entry name" value="EmrE-like"/>
</dbReference>
<feature type="transmembrane region" description="Helical" evidence="6">
    <location>
        <begin position="148"/>
        <end position="167"/>
    </location>
</feature>
<keyword evidence="4 6" id="KW-1133">Transmembrane helix</keyword>
<evidence type="ECO:0000256" key="2">
    <source>
        <dbReference type="ARBA" id="ARBA00007362"/>
    </source>
</evidence>
<evidence type="ECO:0000313" key="9">
    <source>
        <dbReference type="Proteomes" id="UP000503482"/>
    </source>
</evidence>
<dbReference type="GO" id="GO:0016020">
    <property type="term" value="C:membrane"/>
    <property type="evidence" value="ECO:0007669"/>
    <property type="project" value="UniProtKB-SubCell"/>
</dbReference>
<evidence type="ECO:0000256" key="1">
    <source>
        <dbReference type="ARBA" id="ARBA00004141"/>
    </source>
</evidence>
<name>A0AAE7B7H4_9BACT</name>
<keyword evidence="3 6" id="KW-0812">Transmembrane</keyword>
<proteinExistence type="inferred from homology"/>
<dbReference type="SUPFAM" id="SSF103481">
    <property type="entry name" value="Multidrug resistance efflux transporter EmrE"/>
    <property type="match status" value="2"/>
</dbReference>
<feature type="transmembrane region" description="Helical" evidence="6">
    <location>
        <begin position="68"/>
        <end position="93"/>
    </location>
</feature>
<dbReference type="Gene3D" id="1.10.3730.20">
    <property type="match status" value="1"/>
</dbReference>
<dbReference type="KEGG" id="avp:AVENP_0432"/>
<feature type="transmembrane region" description="Helical" evidence="6">
    <location>
        <begin position="211"/>
        <end position="232"/>
    </location>
</feature>
<keyword evidence="9" id="KW-1185">Reference proteome</keyword>
<feature type="transmembrane region" description="Helical" evidence="6">
    <location>
        <begin position="125"/>
        <end position="142"/>
    </location>
</feature>
<dbReference type="InterPro" id="IPR050638">
    <property type="entry name" value="AA-Vitamin_Transporters"/>
</dbReference>
<evidence type="ECO:0000313" key="8">
    <source>
        <dbReference type="EMBL" id="QKF66006.1"/>
    </source>
</evidence>
<feature type="transmembrane region" description="Helical" evidence="6">
    <location>
        <begin position="244"/>
        <end position="261"/>
    </location>
</feature>